<dbReference type="SMART" id="SM00862">
    <property type="entry name" value="Trans_reg_C"/>
    <property type="match status" value="1"/>
</dbReference>
<dbReference type="InterPro" id="IPR016032">
    <property type="entry name" value="Sig_transdc_resp-reg_C-effctor"/>
</dbReference>
<keyword evidence="4 7" id="KW-0238">DNA-binding</keyword>
<evidence type="ECO:0000256" key="1">
    <source>
        <dbReference type="ARBA" id="ARBA00022553"/>
    </source>
</evidence>
<dbReference type="InterPro" id="IPR011006">
    <property type="entry name" value="CheY-like_superfamily"/>
</dbReference>
<dbReference type="PANTHER" id="PTHR48111">
    <property type="entry name" value="REGULATOR OF RPOS"/>
    <property type="match status" value="1"/>
</dbReference>
<evidence type="ECO:0000259" key="9">
    <source>
        <dbReference type="PROSITE" id="PS51755"/>
    </source>
</evidence>
<feature type="DNA-binding region" description="OmpR/PhoB-type" evidence="7">
    <location>
        <begin position="154"/>
        <end position="253"/>
    </location>
</feature>
<evidence type="ECO:0000256" key="4">
    <source>
        <dbReference type="ARBA" id="ARBA00023125"/>
    </source>
</evidence>
<evidence type="ECO:0000313" key="11">
    <source>
        <dbReference type="Proteomes" id="UP000309544"/>
    </source>
</evidence>
<dbReference type="PANTHER" id="PTHR48111:SF1">
    <property type="entry name" value="TWO-COMPONENT RESPONSE REGULATOR ORR33"/>
    <property type="match status" value="1"/>
</dbReference>
<dbReference type="Pfam" id="PF00072">
    <property type="entry name" value="Response_reg"/>
    <property type="match status" value="1"/>
</dbReference>
<dbReference type="SUPFAM" id="SSF52172">
    <property type="entry name" value="CheY-like"/>
    <property type="match status" value="1"/>
</dbReference>
<keyword evidence="2" id="KW-0902">Two-component regulatory system</keyword>
<gene>
    <name evidence="10" type="ORF">FGF68_02325</name>
</gene>
<organism evidence="10 11">
    <name type="scientific">Prosthecochloris vibrioformis</name>
    <name type="common">Chlorobium vibrioforme</name>
    <dbReference type="NCBI Taxonomy" id="1098"/>
    <lineage>
        <taxon>Bacteria</taxon>
        <taxon>Pseudomonadati</taxon>
        <taxon>Chlorobiota</taxon>
        <taxon>Chlorobiia</taxon>
        <taxon>Chlorobiales</taxon>
        <taxon>Chlorobiaceae</taxon>
        <taxon>Prosthecochloris</taxon>
    </lineage>
</organism>
<evidence type="ECO:0000256" key="5">
    <source>
        <dbReference type="ARBA" id="ARBA00023163"/>
    </source>
</evidence>
<evidence type="ECO:0000256" key="3">
    <source>
        <dbReference type="ARBA" id="ARBA00023015"/>
    </source>
</evidence>
<name>A0A5C4S3G0_PROVB</name>
<dbReference type="InterPro" id="IPR001789">
    <property type="entry name" value="Sig_transdc_resp-reg_receiver"/>
</dbReference>
<feature type="domain" description="OmpR/PhoB-type" evidence="9">
    <location>
        <begin position="154"/>
        <end position="253"/>
    </location>
</feature>
<dbReference type="AlphaFoldDB" id="A0A5C4S3G0"/>
<evidence type="ECO:0000259" key="8">
    <source>
        <dbReference type="PROSITE" id="PS50110"/>
    </source>
</evidence>
<keyword evidence="3" id="KW-0805">Transcription regulation</keyword>
<feature type="modified residue" description="4-aspartylphosphate" evidence="6">
    <location>
        <position position="71"/>
    </location>
</feature>
<dbReference type="GO" id="GO:0006355">
    <property type="term" value="P:regulation of DNA-templated transcription"/>
    <property type="evidence" value="ECO:0007669"/>
    <property type="project" value="InterPro"/>
</dbReference>
<evidence type="ECO:0000256" key="6">
    <source>
        <dbReference type="PROSITE-ProRule" id="PRU00169"/>
    </source>
</evidence>
<keyword evidence="5" id="KW-0804">Transcription</keyword>
<dbReference type="Gene3D" id="1.10.10.10">
    <property type="entry name" value="Winged helix-like DNA-binding domain superfamily/Winged helix DNA-binding domain"/>
    <property type="match status" value="1"/>
</dbReference>
<dbReference type="InterPro" id="IPR036388">
    <property type="entry name" value="WH-like_DNA-bd_sf"/>
</dbReference>
<comment type="caution">
    <text evidence="10">The sequence shown here is derived from an EMBL/GenBank/DDBJ whole genome shotgun (WGS) entry which is preliminary data.</text>
</comment>
<dbReference type="EMBL" id="VDCI01000001">
    <property type="protein sequence ID" value="TNJ38036.1"/>
    <property type="molecule type" value="Genomic_DNA"/>
</dbReference>
<dbReference type="CDD" id="cd00383">
    <property type="entry name" value="trans_reg_C"/>
    <property type="match status" value="1"/>
</dbReference>
<dbReference type="Proteomes" id="UP000309544">
    <property type="component" value="Unassembled WGS sequence"/>
</dbReference>
<dbReference type="Pfam" id="PF00486">
    <property type="entry name" value="Trans_reg_C"/>
    <property type="match status" value="1"/>
</dbReference>
<dbReference type="Gene3D" id="3.40.50.2300">
    <property type="match status" value="1"/>
</dbReference>
<evidence type="ECO:0000256" key="2">
    <source>
        <dbReference type="ARBA" id="ARBA00023012"/>
    </source>
</evidence>
<keyword evidence="11" id="KW-1185">Reference proteome</keyword>
<dbReference type="RefSeq" id="WP_083188193.1">
    <property type="nucleotide sequence ID" value="NZ_VDCI01000001.1"/>
</dbReference>
<dbReference type="GO" id="GO:0000976">
    <property type="term" value="F:transcription cis-regulatory region binding"/>
    <property type="evidence" value="ECO:0007669"/>
    <property type="project" value="TreeGrafter"/>
</dbReference>
<dbReference type="GO" id="GO:0032993">
    <property type="term" value="C:protein-DNA complex"/>
    <property type="evidence" value="ECO:0007669"/>
    <property type="project" value="TreeGrafter"/>
</dbReference>
<dbReference type="SUPFAM" id="SSF46894">
    <property type="entry name" value="C-terminal effector domain of the bipartite response regulators"/>
    <property type="match status" value="1"/>
</dbReference>
<dbReference type="GO" id="GO:0005829">
    <property type="term" value="C:cytosol"/>
    <property type="evidence" value="ECO:0007669"/>
    <property type="project" value="TreeGrafter"/>
</dbReference>
<proteinExistence type="predicted"/>
<dbReference type="InterPro" id="IPR039420">
    <property type="entry name" value="WalR-like"/>
</dbReference>
<sequence length="258" mass="28597">MEHTDLVHESSSLAEQVRSKNSIIIVEDDRDFRESIVETLSLHGYDVTGAESALDFYRKIAEKSFQLVILDLGLPDQKGVVLAEYIRVNTAMRIIILTAQGALESRISAYKAGADTYLLKPVDTSELIASIESNMGRICDQQVPDSPGSLSVGQQVLPVRRWKLLRSQSVLVSPNGYSVKLSSREYDVLELLASVTDQVVSRSYLIEALGYEDTRMGSRSLDVLIHRMRQKASAIKERLPIKTVHGQGYSISGTLLLS</sequence>
<dbReference type="PROSITE" id="PS50110">
    <property type="entry name" value="RESPONSE_REGULATORY"/>
    <property type="match status" value="1"/>
</dbReference>
<dbReference type="InterPro" id="IPR001867">
    <property type="entry name" value="OmpR/PhoB-type_DNA-bd"/>
</dbReference>
<dbReference type="PROSITE" id="PS51755">
    <property type="entry name" value="OMPR_PHOB"/>
    <property type="match status" value="1"/>
</dbReference>
<dbReference type="GO" id="GO:0000156">
    <property type="term" value="F:phosphorelay response regulator activity"/>
    <property type="evidence" value="ECO:0007669"/>
    <property type="project" value="TreeGrafter"/>
</dbReference>
<reference evidence="10 11" key="1">
    <citation type="submission" date="2019-05" db="EMBL/GenBank/DDBJ databases">
        <title>Draft Whole-Genome sequence of the green sulfur bacterium Prosthecochloris vibrioformis DSM 260.</title>
        <authorList>
            <person name="Meyer T.E."/>
            <person name="Kyndt J.A."/>
        </authorList>
    </citation>
    <scope>NUCLEOTIDE SEQUENCE [LARGE SCALE GENOMIC DNA]</scope>
    <source>
        <strain evidence="10 11">DSM 260</strain>
    </source>
</reference>
<accession>A0A5C4S3G0</accession>
<dbReference type="SMART" id="SM00448">
    <property type="entry name" value="REC"/>
    <property type="match status" value="1"/>
</dbReference>
<evidence type="ECO:0000313" key="10">
    <source>
        <dbReference type="EMBL" id="TNJ38036.1"/>
    </source>
</evidence>
<protein>
    <submittedName>
        <fullName evidence="10">Response regulator transcription factor</fullName>
    </submittedName>
</protein>
<feature type="domain" description="Response regulatory" evidence="8">
    <location>
        <begin position="22"/>
        <end position="135"/>
    </location>
</feature>
<evidence type="ECO:0000256" key="7">
    <source>
        <dbReference type="PROSITE-ProRule" id="PRU01091"/>
    </source>
</evidence>
<keyword evidence="1 6" id="KW-0597">Phosphoprotein</keyword>